<dbReference type="SUPFAM" id="SSF53756">
    <property type="entry name" value="UDP-Glycosyltransferase/glycogen phosphorylase"/>
    <property type="match status" value="1"/>
</dbReference>
<accession>A0A139X3S4</accession>
<evidence type="ECO:0000313" key="3">
    <source>
        <dbReference type="EMBL" id="KYC39324.1"/>
    </source>
</evidence>
<dbReference type="AlphaFoldDB" id="A0A139X3S4"/>
<proteinExistence type="predicted"/>
<gene>
    <name evidence="3" type="ORF">WA1_31815</name>
</gene>
<evidence type="ECO:0000313" key="4">
    <source>
        <dbReference type="Proteomes" id="UP000076925"/>
    </source>
</evidence>
<dbReference type="EMBL" id="ANNX02000035">
    <property type="protein sequence ID" value="KYC39324.1"/>
    <property type="molecule type" value="Genomic_DNA"/>
</dbReference>
<keyword evidence="1 3" id="KW-0808">Transferase</keyword>
<dbReference type="CDD" id="cd03809">
    <property type="entry name" value="GT4_MtfB-like"/>
    <property type="match status" value="1"/>
</dbReference>
<dbReference type="PANTHER" id="PTHR46401:SF2">
    <property type="entry name" value="GLYCOSYLTRANSFERASE WBBK-RELATED"/>
    <property type="match status" value="1"/>
</dbReference>
<reference evidence="3 4" key="1">
    <citation type="journal article" date="2013" name="Genome Biol. Evol.">
        <title>Genomes of Stigonematalean cyanobacteria (subsection V) and the evolution of oxygenic photosynthesis from prokaryotes to plastids.</title>
        <authorList>
            <person name="Dagan T."/>
            <person name="Roettger M."/>
            <person name="Stucken K."/>
            <person name="Landan G."/>
            <person name="Koch R."/>
            <person name="Major P."/>
            <person name="Gould S.B."/>
            <person name="Goremykin V.V."/>
            <person name="Rippka R."/>
            <person name="Tandeau de Marsac N."/>
            <person name="Gugger M."/>
            <person name="Lockhart P.J."/>
            <person name="Allen J.F."/>
            <person name="Brune I."/>
            <person name="Maus I."/>
            <person name="Puhler A."/>
            <person name="Martin W.F."/>
        </authorList>
    </citation>
    <scope>NUCLEOTIDE SEQUENCE [LARGE SCALE GENOMIC DNA]</scope>
    <source>
        <strain evidence="3 4">PCC 7110</strain>
    </source>
</reference>
<sequence length="436" mass="49286">MKVLYNISVLGLGYYNPLCRTGIFRVIENLAYGLKNSNECDLIFCTQGPPFILFEVLDYLESNSELARVPLGYQSKDLKFRRRLQNVYHKLNQKLDKTPISRKLAPEILMLRAIRKVLTYVTRSAASLYKPISLRSLAEADIYHSPFEPIPDEIRKAATQLEKFLTVHDLIPIIHPEFFDLQDKDTVEKAISSLDPESWVFCVSQSTKDDLCNYSSIIDPARVFVTHLAASKLFYPCFDSQEIELICSKYNIPNSPYILSLSTLEPRKNIDHTIRCFLQLIQQEKILDLNLVLVGAKGWKYDKIFAEISSDPILKDRVITTGYVADEDLAAVYSGAIAFVYPSFYEGFGLPPLEAMQCGVPVITSNTSSLPEVVGDAGIMLDPKDSDGLCQSLFELYHQPGLRQSMSHKSLEQAKKFSWEKCTQQTLAAYKTALSS</sequence>
<dbReference type="STRING" id="128403.WA1_31815"/>
<evidence type="ECO:0000259" key="2">
    <source>
        <dbReference type="Pfam" id="PF00534"/>
    </source>
</evidence>
<name>A0A139X3S4_9CYAN</name>
<dbReference type="OrthoDB" id="9797829at2"/>
<comment type="caution">
    <text evidence="3">The sequence shown here is derived from an EMBL/GenBank/DDBJ whole genome shotgun (WGS) entry which is preliminary data.</text>
</comment>
<dbReference type="Proteomes" id="UP000076925">
    <property type="component" value="Unassembled WGS sequence"/>
</dbReference>
<feature type="domain" description="Glycosyl transferase family 1" evidence="2">
    <location>
        <begin position="251"/>
        <end position="409"/>
    </location>
</feature>
<organism evidence="3 4">
    <name type="scientific">Scytonema hofmannii PCC 7110</name>
    <dbReference type="NCBI Taxonomy" id="128403"/>
    <lineage>
        <taxon>Bacteria</taxon>
        <taxon>Bacillati</taxon>
        <taxon>Cyanobacteriota</taxon>
        <taxon>Cyanophyceae</taxon>
        <taxon>Nostocales</taxon>
        <taxon>Scytonemataceae</taxon>
        <taxon>Scytonema</taxon>
    </lineage>
</organism>
<keyword evidence="4" id="KW-1185">Reference proteome</keyword>
<dbReference type="PANTHER" id="PTHR46401">
    <property type="entry name" value="GLYCOSYLTRANSFERASE WBBK-RELATED"/>
    <property type="match status" value="1"/>
</dbReference>
<evidence type="ECO:0000256" key="1">
    <source>
        <dbReference type="ARBA" id="ARBA00022679"/>
    </source>
</evidence>
<dbReference type="Pfam" id="PF00534">
    <property type="entry name" value="Glycos_transf_1"/>
    <property type="match status" value="1"/>
</dbReference>
<dbReference type="InterPro" id="IPR001296">
    <property type="entry name" value="Glyco_trans_1"/>
</dbReference>
<protein>
    <submittedName>
        <fullName evidence="3">Glycosyltransferase</fullName>
    </submittedName>
</protein>
<dbReference type="GO" id="GO:0016757">
    <property type="term" value="F:glycosyltransferase activity"/>
    <property type="evidence" value="ECO:0007669"/>
    <property type="project" value="InterPro"/>
</dbReference>
<dbReference type="Gene3D" id="3.40.50.2000">
    <property type="entry name" value="Glycogen Phosphorylase B"/>
    <property type="match status" value="1"/>
</dbReference>
<dbReference type="GO" id="GO:0009103">
    <property type="term" value="P:lipopolysaccharide biosynthetic process"/>
    <property type="evidence" value="ECO:0007669"/>
    <property type="project" value="TreeGrafter"/>
</dbReference>
<dbReference type="FunFam" id="3.40.50.2000:FF:000119">
    <property type="entry name" value="Glycosyl transferase group 1"/>
    <property type="match status" value="1"/>
</dbReference>